<dbReference type="EMBL" id="AP019823">
    <property type="protein sequence ID" value="BBM38291.1"/>
    <property type="molecule type" value="Genomic_DNA"/>
</dbReference>
<sequence length="149" mass="17589">MENLKLKMIDFTGKSENVVSERDMIFSFNNGEIKIYLSYVTGELKKIKIVSENEKIEKEIGMKAVLKFKGNSVILDYEYGLYEYVEIEIEDKLEKYWADGKIVYLKEGKKIFLEVEIWEGYLLFFDDEYRMAGFGIKIGRNKNFEKAEL</sequence>
<dbReference type="Proteomes" id="UP000321892">
    <property type="component" value="Chromosome"/>
</dbReference>
<gene>
    <name evidence="1" type="ORF">JCM16775_0999</name>
</gene>
<dbReference type="AlphaFoldDB" id="A0A510JIV8"/>
<protein>
    <submittedName>
        <fullName evidence="1">Uncharacterized protein</fullName>
    </submittedName>
</protein>
<name>A0A510JIV8_9FUSO</name>
<accession>A0A510JIV8</accession>
<reference evidence="1 2" key="1">
    <citation type="submission" date="2019-07" db="EMBL/GenBank/DDBJ databases">
        <title>Complete Genome Sequence of Leptotrichia hofstadii Strain JCM16775.</title>
        <authorList>
            <person name="Watanabe S."/>
            <person name="Cui L."/>
        </authorList>
    </citation>
    <scope>NUCLEOTIDE SEQUENCE [LARGE SCALE GENOMIC DNA]</scope>
    <source>
        <strain evidence="1 2">JCM16775</strain>
    </source>
</reference>
<proteinExistence type="predicted"/>
<dbReference type="KEGG" id="lhf:JCM16775_0999"/>
<evidence type="ECO:0000313" key="1">
    <source>
        <dbReference type="EMBL" id="BBM38291.1"/>
    </source>
</evidence>
<dbReference type="RefSeq" id="WP_026746564.1">
    <property type="nucleotide sequence ID" value="NZ_AP019823.1"/>
</dbReference>
<organism evidence="1 2">
    <name type="scientific">Leptotrichia hofstadii</name>
    <dbReference type="NCBI Taxonomy" id="157688"/>
    <lineage>
        <taxon>Bacteria</taxon>
        <taxon>Fusobacteriati</taxon>
        <taxon>Fusobacteriota</taxon>
        <taxon>Fusobacteriia</taxon>
        <taxon>Fusobacteriales</taxon>
        <taxon>Leptotrichiaceae</taxon>
        <taxon>Leptotrichia</taxon>
    </lineage>
</organism>
<keyword evidence="2" id="KW-1185">Reference proteome</keyword>
<evidence type="ECO:0000313" key="2">
    <source>
        <dbReference type="Proteomes" id="UP000321892"/>
    </source>
</evidence>
<dbReference type="OrthoDB" id="9902672at2"/>